<sequence>MPSFHKPMASRPASNACAVDGFDCFIGVEFEYLVPYIPPGRADPDPVDKRYVVIDDIESRNGEGEMTREFAAALANTRLHREFREAGLPAVVDSIVNSKIKEMEDDDEIEARRNRYFAKQAAEQGVPIPRDGSAVEHRFWRLNTDLSVKHDKNNTDCMGRERYLWALPHKSMGFDEKLGLELASPVLRASEAADAISAALHTLRRSLRFVVPRSAGLHVHLSSLEGGVDLLTVKKMVSLVLLCEGVIYTMANPWRLKSKFSASVMSALVTVQEDRETRSRTLGETGRELAVMEADRNSRLETMHEHLPWPLRPSEKRHDALETLWTCAGHDELRMLHSGMAVKRKADRPTEEDPDAGLYTIEMRQFEGTVDPDTTCAWVRFCAALFRIASTGDAASYKAKMTELNNLLSHRYDNPASAFTMYTCKLEAFMQAIGLADAAQFWRRKSDRDKVIPTLSQTCMTPTRLIPPLIW</sequence>
<dbReference type="InterPro" id="IPR022025">
    <property type="entry name" value="Amidoligase_2"/>
</dbReference>
<gene>
    <name evidence="1" type="ORF">PoMZ_06837</name>
</gene>
<proteinExistence type="predicted"/>
<evidence type="ECO:0000313" key="2">
    <source>
        <dbReference type="Proteomes" id="UP000294847"/>
    </source>
</evidence>
<evidence type="ECO:0008006" key="3">
    <source>
        <dbReference type="Google" id="ProtNLM"/>
    </source>
</evidence>
<protein>
    <recommendedName>
        <fullName evidence="3">Amidoligase enzyme</fullName>
    </recommendedName>
</protein>
<reference evidence="1 2" key="1">
    <citation type="journal article" date="2019" name="Mol. Biol. Evol.">
        <title>Blast fungal genomes show frequent chromosomal changes, gene gains and losses, and effector gene turnover.</title>
        <authorList>
            <person name="Gomez Luciano L.B."/>
            <person name="Jason Tsai I."/>
            <person name="Chuma I."/>
            <person name="Tosa Y."/>
            <person name="Chen Y.H."/>
            <person name="Li J.Y."/>
            <person name="Li M.Y."/>
            <person name="Jade Lu M.Y."/>
            <person name="Nakayashiki H."/>
            <person name="Li W.H."/>
        </authorList>
    </citation>
    <scope>NUCLEOTIDE SEQUENCE [LARGE SCALE GENOMIC DNA]</scope>
    <source>
        <strain evidence="1">MZ5-1-6</strain>
    </source>
</reference>
<dbReference type="Proteomes" id="UP000294847">
    <property type="component" value="Chromosome 6"/>
</dbReference>
<dbReference type="PANTHER" id="PTHR36847:SF1">
    <property type="entry name" value="AMIDOLIGASE ENZYME"/>
    <property type="match status" value="1"/>
</dbReference>
<dbReference type="PANTHER" id="PTHR36847">
    <property type="entry name" value="AMIDOLIGASE ENZYME"/>
    <property type="match status" value="1"/>
</dbReference>
<dbReference type="Pfam" id="PF12224">
    <property type="entry name" value="Amidoligase_2"/>
    <property type="match status" value="1"/>
</dbReference>
<accession>A0A4P7NS69</accession>
<organism evidence="1 2">
    <name type="scientific">Pyricularia oryzae</name>
    <name type="common">Rice blast fungus</name>
    <name type="synonym">Magnaporthe oryzae</name>
    <dbReference type="NCBI Taxonomy" id="318829"/>
    <lineage>
        <taxon>Eukaryota</taxon>
        <taxon>Fungi</taxon>
        <taxon>Dikarya</taxon>
        <taxon>Ascomycota</taxon>
        <taxon>Pezizomycotina</taxon>
        <taxon>Sordariomycetes</taxon>
        <taxon>Sordariomycetidae</taxon>
        <taxon>Magnaporthales</taxon>
        <taxon>Pyriculariaceae</taxon>
        <taxon>Pyricularia</taxon>
    </lineage>
</organism>
<name>A0A4P7NS69_PYROR</name>
<evidence type="ECO:0000313" key="1">
    <source>
        <dbReference type="EMBL" id="QBZ65132.1"/>
    </source>
</evidence>
<dbReference type="EMBL" id="CP034209">
    <property type="protein sequence ID" value="QBZ65132.1"/>
    <property type="molecule type" value="Genomic_DNA"/>
</dbReference>
<dbReference type="AlphaFoldDB" id="A0A4P7NS69"/>